<dbReference type="InterPro" id="IPR029021">
    <property type="entry name" value="Prot-tyrosine_phosphatase-like"/>
</dbReference>
<protein>
    <recommendedName>
        <fullName evidence="12">persulfide dioxygenase</fullName>
        <ecNumber evidence="12">1.13.11.18</ecNumber>
    </recommendedName>
    <alternativeName>
        <fullName evidence="13">Sulfur dioxygenase ETHE1</fullName>
    </alternativeName>
</protein>
<dbReference type="Pfam" id="PF00753">
    <property type="entry name" value="Lactamase_B"/>
    <property type="match status" value="1"/>
</dbReference>
<evidence type="ECO:0000256" key="12">
    <source>
        <dbReference type="ARBA" id="ARBA00066686"/>
    </source>
</evidence>
<dbReference type="InterPro" id="IPR044528">
    <property type="entry name" value="POD-like_MBL-fold"/>
</dbReference>
<dbReference type="GO" id="GO:0050313">
    <property type="term" value="F:sulfur dioxygenase activity"/>
    <property type="evidence" value="ECO:0007669"/>
    <property type="project" value="UniProtKB-EC"/>
</dbReference>
<evidence type="ECO:0000259" key="14">
    <source>
        <dbReference type="SMART" id="SM00849"/>
    </source>
</evidence>
<comment type="subcellular location">
    <subcellularLocation>
        <location evidence="2">Mitochondrion</location>
    </subcellularLocation>
</comment>
<dbReference type="AlphaFoldDB" id="A0A1Q9DG26"/>
<dbReference type="Pfam" id="PF01755">
    <property type="entry name" value="Glyco_transf_25"/>
    <property type="match status" value="1"/>
</dbReference>
<keyword evidence="7" id="KW-0007">Acetylation</keyword>
<gene>
    <name evidence="15" type="primary">ETHE1</name>
    <name evidence="15" type="ORF">AK812_SmicGene23884</name>
</gene>
<keyword evidence="9" id="KW-0408">Iron</keyword>
<dbReference type="InterPro" id="IPR036866">
    <property type="entry name" value="RibonucZ/Hydroxyglut_hydro"/>
</dbReference>
<dbReference type="GO" id="GO:0006749">
    <property type="term" value="P:glutathione metabolic process"/>
    <property type="evidence" value="ECO:0007669"/>
    <property type="project" value="InterPro"/>
</dbReference>
<dbReference type="Gene3D" id="3.60.15.10">
    <property type="entry name" value="Ribonuclease Z/Hydroxyacylglutathione hydrolase-like"/>
    <property type="match status" value="1"/>
</dbReference>
<dbReference type="SUPFAM" id="SSF56281">
    <property type="entry name" value="Metallo-hydrolase/oxidoreductase"/>
    <property type="match status" value="1"/>
</dbReference>
<evidence type="ECO:0000256" key="11">
    <source>
        <dbReference type="ARBA" id="ARBA00050990"/>
    </source>
</evidence>
<name>A0A1Q9DG26_SYMMI</name>
<keyword evidence="10" id="KW-0496">Mitochondrion</keyword>
<evidence type="ECO:0000256" key="5">
    <source>
        <dbReference type="ARBA" id="ARBA00022946"/>
    </source>
</evidence>
<evidence type="ECO:0000313" key="16">
    <source>
        <dbReference type="Proteomes" id="UP000186817"/>
    </source>
</evidence>
<evidence type="ECO:0000256" key="6">
    <source>
        <dbReference type="ARBA" id="ARBA00022964"/>
    </source>
</evidence>
<comment type="cofactor">
    <cofactor evidence="1">
        <name>Fe(2+)</name>
        <dbReference type="ChEBI" id="CHEBI:29033"/>
    </cofactor>
</comment>
<dbReference type="GO" id="GO:0005739">
    <property type="term" value="C:mitochondrion"/>
    <property type="evidence" value="ECO:0007669"/>
    <property type="project" value="UniProtKB-SubCell"/>
</dbReference>
<dbReference type="GO" id="GO:0046872">
    <property type="term" value="F:metal ion binding"/>
    <property type="evidence" value="ECO:0007669"/>
    <property type="project" value="UniProtKB-KW"/>
</dbReference>
<dbReference type="PANTHER" id="PTHR43084">
    <property type="entry name" value="PERSULFIDE DIOXYGENASE ETHE1"/>
    <property type="match status" value="1"/>
</dbReference>
<keyword evidence="8" id="KW-0560">Oxidoreductase</keyword>
<evidence type="ECO:0000256" key="2">
    <source>
        <dbReference type="ARBA" id="ARBA00004173"/>
    </source>
</evidence>
<dbReference type="EMBL" id="LSRX01000555">
    <property type="protein sequence ID" value="OLP94141.1"/>
    <property type="molecule type" value="Genomic_DNA"/>
</dbReference>
<keyword evidence="16" id="KW-1185">Reference proteome</keyword>
<dbReference type="InterPro" id="IPR051682">
    <property type="entry name" value="Mito_Persulfide_Diox"/>
</dbReference>
<evidence type="ECO:0000256" key="8">
    <source>
        <dbReference type="ARBA" id="ARBA00023002"/>
    </source>
</evidence>
<evidence type="ECO:0000313" key="15">
    <source>
        <dbReference type="EMBL" id="OLP94141.1"/>
    </source>
</evidence>
<comment type="caution">
    <text evidence="15">The sequence shown here is derived from an EMBL/GenBank/DDBJ whole genome shotgun (WGS) entry which is preliminary data.</text>
</comment>
<keyword evidence="6 15" id="KW-0223">Dioxygenase</keyword>
<accession>A0A1Q9DG26</accession>
<dbReference type="Proteomes" id="UP000186817">
    <property type="component" value="Unassembled WGS sequence"/>
</dbReference>
<evidence type="ECO:0000256" key="13">
    <source>
        <dbReference type="ARBA" id="ARBA00077964"/>
    </source>
</evidence>
<evidence type="ECO:0000256" key="10">
    <source>
        <dbReference type="ARBA" id="ARBA00023128"/>
    </source>
</evidence>
<evidence type="ECO:0000256" key="7">
    <source>
        <dbReference type="ARBA" id="ARBA00022990"/>
    </source>
</evidence>
<reference evidence="15 16" key="1">
    <citation type="submission" date="2016-02" db="EMBL/GenBank/DDBJ databases">
        <title>Genome analysis of coral dinoflagellate symbionts highlights evolutionary adaptations to a symbiotic lifestyle.</title>
        <authorList>
            <person name="Aranda M."/>
            <person name="Li Y."/>
            <person name="Liew Y.J."/>
            <person name="Baumgarten S."/>
            <person name="Simakov O."/>
            <person name="Wilson M."/>
            <person name="Piel J."/>
            <person name="Ashoor H."/>
            <person name="Bougouffa S."/>
            <person name="Bajic V.B."/>
            <person name="Ryu T."/>
            <person name="Ravasi T."/>
            <person name="Bayer T."/>
            <person name="Micklem G."/>
            <person name="Kim H."/>
            <person name="Bhak J."/>
            <person name="Lajeunesse T.C."/>
            <person name="Voolstra C.R."/>
        </authorList>
    </citation>
    <scope>NUCLEOTIDE SEQUENCE [LARGE SCALE GENOMIC DNA]</scope>
    <source>
        <strain evidence="15 16">CCMP2467</strain>
    </source>
</reference>
<dbReference type="FunFam" id="3.60.15.10:FF:000013">
    <property type="entry name" value="Persulfide dioxygenase ETHE1, mitochondrial"/>
    <property type="match status" value="1"/>
</dbReference>
<dbReference type="CDD" id="cd07724">
    <property type="entry name" value="POD-like_MBL-fold"/>
    <property type="match status" value="1"/>
</dbReference>
<dbReference type="OrthoDB" id="449487at2759"/>
<sequence length="532" mass="58782">MEPLRFCTKGMVGCFMSHRRIWQKVVDDDLPAVVVLEDDVRLVDNFKARLGELMSNLPEDWEVCLLGAIGCVNPVKEPSYMKFYSFSRRQDGIASWREPDQECRGSLSRVVLFNAMGCSAGAPIKDKVKLEALQNMQARFPLRRPALPGDILVSGNLPCDVVGQLAGHCKGWLYLNETSDEHYFPAAIRAEGCELEVIPFKPSKDLPTSVVEELVSCIARLPRPLMIQCTSANRAAIAMLAWMAKMRGYTPGCIDLLVADLQIDTVRAEAKAWLQSRLPSLGQRDGSPLIQRSPEVRQFFDSVSSTLTYLIACPATKQAVLIDPVLEHKDRDLKAITELGLHLKYVLNTHCHADHVTSGGAIRKECPHVQTIISKSSGAQADIHVQHGDKVAFGDLSLEVRATPGHTDGCVTYVLVTQTATFVFTGDTLLIRGCGRTDFQQGNSFTLHDSVHSQIFTLPDDALVCPGHDYKDRGISTVLEEKMFNPRLTKSPEDFAKLMEDLNLPNPKQIDIAVPANMACGVQFDPSENLPI</sequence>
<dbReference type="SMART" id="SM00849">
    <property type="entry name" value="Lactamase_B"/>
    <property type="match status" value="1"/>
</dbReference>
<evidence type="ECO:0000256" key="9">
    <source>
        <dbReference type="ARBA" id="ARBA00023004"/>
    </source>
</evidence>
<dbReference type="InterPro" id="IPR002654">
    <property type="entry name" value="Glyco_trans_25"/>
</dbReference>
<dbReference type="InterPro" id="IPR001279">
    <property type="entry name" value="Metallo-B-lactamas"/>
</dbReference>
<evidence type="ECO:0000256" key="4">
    <source>
        <dbReference type="ARBA" id="ARBA00022723"/>
    </source>
</evidence>
<dbReference type="EC" id="1.13.11.18" evidence="12"/>
<organism evidence="15 16">
    <name type="scientific">Symbiodinium microadriaticum</name>
    <name type="common">Dinoflagellate</name>
    <name type="synonym">Zooxanthella microadriatica</name>
    <dbReference type="NCBI Taxonomy" id="2951"/>
    <lineage>
        <taxon>Eukaryota</taxon>
        <taxon>Sar</taxon>
        <taxon>Alveolata</taxon>
        <taxon>Dinophyceae</taxon>
        <taxon>Suessiales</taxon>
        <taxon>Symbiodiniaceae</taxon>
        <taxon>Symbiodinium</taxon>
    </lineage>
</organism>
<proteinExistence type="inferred from homology"/>
<dbReference type="PANTHER" id="PTHR43084:SF1">
    <property type="entry name" value="PERSULFIDE DIOXYGENASE ETHE1, MITOCHONDRIAL"/>
    <property type="match status" value="1"/>
</dbReference>
<evidence type="ECO:0000256" key="3">
    <source>
        <dbReference type="ARBA" id="ARBA00006759"/>
    </source>
</evidence>
<dbReference type="Gene3D" id="3.90.190.10">
    <property type="entry name" value="Protein tyrosine phosphatase superfamily"/>
    <property type="match status" value="1"/>
</dbReference>
<comment type="catalytic activity">
    <reaction evidence="11">
        <text>S-sulfanylglutathione + O2 + H2O = sulfite + glutathione + 2 H(+)</text>
        <dbReference type="Rhea" id="RHEA:12981"/>
        <dbReference type="ChEBI" id="CHEBI:15377"/>
        <dbReference type="ChEBI" id="CHEBI:15378"/>
        <dbReference type="ChEBI" id="CHEBI:15379"/>
        <dbReference type="ChEBI" id="CHEBI:17359"/>
        <dbReference type="ChEBI" id="CHEBI:57925"/>
        <dbReference type="ChEBI" id="CHEBI:58905"/>
        <dbReference type="EC" id="1.13.11.18"/>
    </reaction>
</comment>
<keyword evidence="5" id="KW-0809">Transit peptide</keyword>
<comment type="similarity">
    <text evidence="3">Belongs to the metallo-beta-lactamase superfamily. Glyoxalase II family.</text>
</comment>
<feature type="domain" description="Metallo-beta-lactamase" evidence="14">
    <location>
        <begin position="305"/>
        <end position="468"/>
    </location>
</feature>
<keyword evidence="4" id="KW-0479">Metal-binding</keyword>
<evidence type="ECO:0000256" key="1">
    <source>
        <dbReference type="ARBA" id="ARBA00001954"/>
    </source>
</evidence>
<dbReference type="GO" id="GO:0070813">
    <property type="term" value="P:hydrogen sulfide metabolic process"/>
    <property type="evidence" value="ECO:0007669"/>
    <property type="project" value="TreeGrafter"/>
</dbReference>